<proteinExistence type="predicted"/>
<dbReference type="Proteomes" id="UP000221020">
    <property type="component" value="Unassembled WGS sequence"/>
</dbReference>
<protein>
    <submittedName>
        <fullName evidence="2">Uncharacterized protein</fullName>
    </submittedName>
</protein>
<accession>A0AA91ZT18</accession>
<keyword evidence="1" id="KW-0812">Transmembrane</keyword>
<dbReference type="AlphaFoldDB" id="A0AA91ZT18"/>
<gene>
    <name evidence="2" type="ORF">CON65_12595</name>
</gene>
<reference evidence="2 3" key="1">
    <citation type="submission" date="2017-09" db="EMBL/GenBank/DDBJ databases">
        <title>Large-scale bioinformatics analysis of Bacillus genomes uncovers conserved roles of natural products in bacterial physiology.</title>
        <authorList>
            <consortium name="Agbiome Team Llc"/>
            <person name="Bleich R.M."/>
            <person name="Grubbs K.J."/>
            <person name="Santa Maria K.C."/>
            <person name="Allen S.E."/>
            <person name="Farag S."/>
            <person name="Shank E.A."/>
            <person name="Bowers A."/>
        </authorList>
    </citation>
    <scope>NUCLEOTIDE SEQUENCE [LARGE SCALE GENOMIC DNA]</scope>
    <source>
        <strain evidence="2 3">AFS092012</strain>
    </source>
</reference>
<sequence>MAAETFFHMRDAYNNMGHTTTRAMTIPDAEDQATMVDDQELAEQAQTQVTQKPGQGKNIMLGLALIFIIMFVLGKV</sequence>
<feature type="transmembrane region" description="Helical" evidence="1">
    <location>
        <begin position="58"/>
        <end position="74"/>
    </location>
</feature>
<comment type="caution">
    <text evidence="2">The sequence shown here is derived from an EMBL/GenBank/DDBJ whole genome shotgun (WGS) entry which is preliminary data.</text>
</comment>
<evidence type="ECO:0000313" key="3">
    <source>
        <dbReference type="Proteomes" id="UP000221020"/>
    </source>
</evidence>
<evidence type="ECO:0000313" key="2">
    <source>
        <dbReference type="EMBL" id="PED82316.1"/>
    </source>
</evidence>
<keyword evidence="1" id="KW-0472">Membrane</keyword>
<evidence type="ECO:0000256" key="1">
    <source>
        <dbReference type="SAM" id="Phobius"/>
    </source>
</evidence>
<dbReference type="EMBL" id="NVOR01000038">
    <property type="protein sequence ID" value="PED82316.1"/>
    <property type="molecule type" value="Genomic_DNA"/>
</dbReference>
<name>A0AA91ZT18_9BACI</name>
<organism evidence="2 3">
    <name type="scientific">Bacillus pseudomycoides</name>
    <dbReference type="NCBI Taxonomy" id="64104"/>
    <lineage>
        <taxon>Bacteria</taxon>
        <taxon>Bacillati</taxon>
        <taxon>Bacillota</taxon>
        <taxon>Bacilli</taxon>
        <taxon>Bacillales</taxon>
        <taxon>Bacillaceae</taxon>
        <taxon>Bacillus</taxon>
        <taxon>Bacillus cereus group</taxon>
    </lineage>
</organism>
<keyword evidence="1" id="KW-1133">Transmembrane helix</keyword>
<dbReference type="RefSeq" id="WP_097963235.1">
    <property type="nucleotide sequence ID" value="NZ_NVOR01000038.1"/>
</dbReference>